<feature type="compositionally biased region" description="Basic and acidic residues" evidence="1">
    <location>
        <begin position="150"/>
        <end position="159"/>
    </location>
</feature>
<feature type="region of interest" description="Disordered" evidence="1">
    <location>
        <begin position="133"/>
        <end position="159"/>
    </location>
</feature>
<evidence type="ECO:0000256" key="1">
    <source>
        <dbReference type="SAM" id="MobiDB-lite"/>
    </source>
</evidence>
<protein>
    <submittedName>
        <fullName evidence="2">Uncharacterized protein</fullName>
    </submittedName>
</protein>
<dbReference type="Proteomes" id="UP000325313">
    <property type="component" value="Unassembled WGS sequence"/>
</dbReference>
<gene>
    <name evidence="2" type="ORF">PGTUg99_007988</name>
</gene>
<dbReference type="AlphaFoldDB" id="A0A5B0N959"/>
<name>A0A5B0N959_PUCGR</name>
<sequence>MRRRLSEGVDDMTLSSWLGLLGDLGISAERGAATQQPPIVGWSSSALCRMLAGSVLSATPLVRWCQERIQRLRSPGSGREPPAVRYLSRAEKRTGQHLLISPPDSPPPKYELLLDNHHQSRDVPQAGIAQIPTDWQTSLGPPNSVLRRNFHPDENPFRRDIFRVADDK</sequence>
<reference evidence="2 3" key="1">
    <citation type="submission" date="2019-05" db="EMBL/GenBank/DDBJ databases">
        <title>Emergence of the Ug99 lineage of the wheat stem rust pathogen through somatic hybridization.</title>
        <authorList>
            <person name="Li F."/>
            <person name="Upadhyaya N.M."/>
            <person name="Sperschneider J."/>
            <person name="Matny O."/>
            <person name="Nguyen-Phuc H."/>
            <person name="Mago R."/>
            <person name="Raley C."/>
            <person name="Miller M.E."/>
            <person name="Silverstein K.A.T."/>
            <person name="Henningsen E."/>
            <person name="Hirsch C.D."/>
            <person name="Visser B."/>
            <person name="Pretorius Z.A."/>
            <person name="Steffenson B.J."/>
            <person name="Schwessinger B."/>
            <person name="Dodds P.N."/>
            <person name="Figueroa M."/>
        </authorList>
    </citation>
    <scope>NUCLEOTIDE SEQUENCE [LARGE SCALE GENOMIC DNA]</scope>
    <source>
        <strain evidence="2 3">Ug99</strain>
    </source>
</reference>
<dbReference type="EMBL" id="VDEP01000419">
    <property type="protein sequence ID" value="KAA1085083.1"/>
    <property type="molecule type" value="Genomic_DNA"/>
</dbReference>
<accession>A0A5B0N959</accession>
<organism evidence="2 3">
    <name type="scientific">Puccinia graminis f. sp. tritici</name>
    <dbReference type="NCBI Taxonomy" id="56615"/>
    <lineage>
        <taxon>Eukaryota</taxon>
        <taxon>Fungi</taxon>
        <taxon>Dikarya</taxon>
        <taxon>Basidiomycota</taxon>
        <taxon>Pucciniomycotina</taxon>
        <taxon>Pucciniomycetes</taxon>
        <taxon>Pucciniales</taxon>
        <taxon>Pucciniaceae</taxon>
        <taxon>Puccinia</taxon>
    </lineage>
</organism>
<evidence type="ECO:0000313" key="2">
    <source>
        <dbReference type="EMBL" id="KAA1085083.1"/>
    </source>
</evidence>
<comment type="caution">
    <text evidence="2">The sequence shown here is derived from an EMBL/GenBank/DDBJ whole genome shotgun (WGS) entry which is preliminary data.</text>
</comment>
<proteinExistence type="predicted"/>
<evidence type="ECO:0000313" key="3">
    <source>
        <dbReference type="Proteomes" id="UP000325313"/>
    </source>
</evidence>